<dbReference type="PROSITE" id="PS00941">
    <property type="entry name" value="CARBOXYLESTERASE_B_2"/>
    <property type="match status" value="1"/>
</dbReference>
<gene>
    <name evidence="5" type="ORF">BD410DRAFT_153867</name>
</gene>
<comment type="similarity">
    <text evidence="1 3">Belongs to the type-B carboxylesterase/lipase family.</text>
</comment>
<dbReference type="OrthoDB" id="408631at2759"/>
<evidence type="ECO:0000259" key="4">
    <source>
        <dbReference type="Pfam" id="PF00135"/>
    </source>
</evidence>
<dbReference type="PANTHER" id="PTHR11559">
    <property type="entry name" value="CARBOXYLESTERASE"/>
    <property type="match status" value="1"/>
</dbReference>
<evidence type="ECO:0000313" key="6">
    <source>
        <dbReference type="Proteomes" id="UP000294933"/>
    </source>
</evidence>
<dbReference type="STRING" id="50990.A0A4Y7PIS2"/>
<evidence type="ECO:0000256" key="1">
    <source>
        <dbReference type="ARBA" id="ARBA00005964"/>
    </source>
</evidence>
<evidence type="ECO:0000256" key="2">
    <source>
        <dbReference type="ARBA" id="ARBA00022801"/>
    </source>
</evidence>
<dbReference type="EMBL" id="ML170297">
    <property type="protein sequence ID" value="TDL14968.1"/>
    <property type="molecule type" value="Genomic_DNA"/>
</dbReference>
<dbReference type="InterPro" id="IPR029058">
    <property type="entry name" value="AB_hydrolase_fold"/>
</dbReference>
<keyword evidence="6" id="KW-1185">Reference proteome</keyword>
<evidence type="ECO:0000256" key="3">
    <source>
        <dbReference type="RuleBase" id="RU361235"/>
    </source>
</evidence>
<feature type="domain" description="Carboxylesterase type B" evidence="4">
    <location>
        <begin position="31"/>
        <end position="518"/>
    </location>
</feature>
<dbReference type="Gene3D" id="3.40.50.1820">
    <property type="entry name" value="alpha/beta hydrolase"/>
    <property type="match status" value="1"/>
</dbReference>
<keyword evidence="3" id="KW-0732">Signal</keyword>
<dbReference type="SUPFAM" id="SSF53474">
    <property type="entry name" value="alpha/beta-Hydrolases"/>
    <property type="match status" value="1"/>
</dbReference>
<sequence>MFTKSYVAASVAFAIAFAPAVVHATPVARSNPVITLDYGSFKGTSDGKTTTFLGMPFAQAPFGNLRFAAPQPPVAFSGVRDATFWGAACPQQSVLPFFDIDGLNITVPGTTALVENSEDCLFVNVVAPASIPAGTKLPVVFWIFGGGFELGDTSGNPGNTVVQRSVALGTPVIYVSANYRLNAFGFLPGKEAKAASAGNAGLKDQRFALQWVQKYISTFGGDPTKVTIWGESAGAISVALQMVANGGDPQGLFRGGFMESGSTIPLQDIETGQVFYDQLVADAGCSGSSDTLACLRSVPFKTLKAAVDKSPSIFSYLSLELAWQPRVDGVFLTQNPQASVEQGKYAKVPFVSGDCDDEGTLFSLTTLNVTTNQDFVNYVQSIYLGGSASAAAAAAAAYTNDITQGSPFNTGILNAVTPQFKRLAAFQGDIVFQAPRRFFMQIASKTQNAWAFLYARGKAAPILGSFHSSDLAEFYGSGLGQDFIGTDALINFVNTLNPNGNNRISAVSNINWKTYGSSATAPPMLEFIDPAPLVQMTTDTYRASAIQQVITLTRQLIP</sequence>
<dbReference type="GO" id="GO:0016787">
    <property type="term" value="F:hydrolase activity"/>
    <property type="evidence" value="ECO:0007669"/>
    <property type="project" value="UniProtKB-KW"/>
</dbReference>
<reference evidence="5 6" key="1">
    <citation type="submission" date="2018-06" db="EMBL/GenBank/DDBJ databases">
        <title>A transcriptomic atlas of mushroom development highlights an independent origin of complex multicellularity.</title>
        <authorList>
            <consortium name="DOE Joint Genome Institute"/>
            <person name="Krizsan K."/>
            <person name="Almasi E."/>
            <person name="Merenyi Z."/>
            <person name="Sahu N."/>
            <person name="Viragh M."/>
            <person name="Koszo T."/>
            <person name="Mondo S."/>
            <person name="Kiss B."/>
            <person name="Balint B."/>
            <person name="Kues U."/>
            <person name="Barry K."/>
            <person name="Hegedus J.C."/>
            <person name="Henrissat B."/>
            <person name="Johnson J."/>
            <person name="Lipzen A."/>
            <person name="Ohm R."/>
            <person name="Nagy I."/>
            <person name="Pangilinan J."/>
            <person name="Yan J."/>
            <person name="Xiong Y."/>
            <person name="Grigoriev I.V."/>
            <person name="Hibbett D.S."/>
            <person name="Nagy L.G."/>
        </authorList>
    </citation>
    <scope>NUCLEOTIDE SEQUENCE [LARGE SCALE GENOMIC DNA]</scope>
    <source>
        <strain evidence="5 6">SZMC22713</strain>
    </source>
</reference>
<feature type="signal peptide" evidence="3">
    <location>
        <begin position="1"/>
        <end position="24"/>
    </location>
</feature>
<dbReference type="PROSITE" id="PS00122">
    <property type="entry name" value="CARBOXYLESTERASE_B_1"/>
    <property type="match status" value="1"/>
</dbReference>
<feature type="chain" id="PRO_5021474256" description="Carboxylic ester hydrolase" evidence="3">
    <location>
        <begin position="25"/>
        <end position="558"/>
    </location>
</feature>
<dbReference type="Proteomes" id="UP000294933">
    <property type="component" value="Unassembled WGS sequence"/>
</dbReference>
<keyword evidence="2 3" id="KW-0378">Hydrolase</keyword>
<dbReference type="InterPro" id="IPR019819">
    <property type="entry name" value="Carboxylesterase_B_CS"/>
</dbReference>
<name>A0A4Y7PIS2_9AGAM</name>
<dbReference type="EC" id="3.1.1.-" evidence="3"/>
<proteinExistence type="inferred from homology"/>
<accession>A0A4Y7PIS2</accession>
<dbReference type="Pfam" id="PF00135">
    <property type="entry name" value="COesterase"/>
    <property type="match status" value="1"/>
</dbReference>
<dbReference type="InterPro" id="IPR019826">
    <property type="entry name" value="Carboxylesterase_B_AS"/>
</dbReference>
<protein>
    <recommendedName>
        <fullName evidence="3">Carboxylic ester hydrolase</fullName>
        <ecNumber evidence="3">3.1.1.-</ecNumber>
    </recommendedName>
</protein>
<dbReference type="InterPro" id="IPR002018">
    <property type="entry name" value="CarbesteraseB"/>
</dbReference>
<dbReference type="AlphaFoldDB" id="A0A4Y7PIS2"/>
<dbReference type="InterPro" id="IPR050309">
    <property type="entry name" value="Type-B_Carboxylest/Lipase"/>
</dbReference>
<evidence type="ECO:0000313" key="5">
    <source>
        <dbReference type="EMBL" id="TDL14968.1"/>
    </source>
</evidence>
<organism evidence="5 6">
    <name type="scientific">Rickenella mellea</name>
    <dbReference type="NCBI Taxonomy" id="50990"/>
    <lineage>
        <taxon>Eukaryota</taxon>
        <taxon>Fungi</taxon>
        <taxon>Dikarya</taxon>
        <taxon>Basidiomycota</taxon>
        <taxon>Agaricomycotina</taxon>
        <taxon>Agaricomycetes</taxon>
        <taxon>Hymenochaetales</taxon>
        <taxon>Rickenellaceae</taxon>
        <taxon>Rickenella</taxon>
    </lineage>
</organism>
<dbReference type="VEuPathDB" id="FungiDB:BD410DRAFT_153867"/>